<accession>A0A8X6VGC9</accession>
<dbReference type="EMBL" id="BMAU01021345">
    <property type="protein sequence ID" value="GFY17602.1"/>
    <property type="molecule type" value="Genomic_DNA"/>
</dbReference>
<feature type="region of interest" description="Disordered" evidence="1">
    <location>
        <begin position="1"/>
        <end position="26"/>
    </location>
</feature>
<protein>
    <submittedName>
        <fullName evidence="2">Uncharacterized protein</fullName>
    </submittedName>
</protein>
<evidence type="ECO:0000313" key="2">
    <source>
        <dbReference type="EMBL" id="GFY17602.1"/>
    </source>
</evidence>
<evidence type="ECO:0000313" key="3">
    <source>
        <dbReference type="Proteomes" id="UP000887159"/>
    </source>
</evidence>
<gene>
    <name evidence="2" type="ORF">TNCV_3519571</name>
</gene>
<sequence length="92" mass="10638">MSGSPTNRKGRERVFDNPRSGRSVTSVSDENIIKLRKLITKDRPITVRIIADKLQINRESRRTNHYPEHRDEKNMLSSCATSLEWTIKSSQV</sequence>
<proteinExistence type="predicted"/>
<dbReference type="AlphaFoldDB" id="A0A8X6VGC9"/>
<organism evidence="2 3">
    <name type="scientific">Trichonephila clavipes</name>
    <name type="common">Golden silk orbweaver</name>
    <name type="synonym">Nephila clavipes</name>
    <dbReference type="NCBI Taxonomy" id="2585209"/>
    <lineage>
        <taxon>Eukaryota</taxon>
        <taxon>Metazoa</taxon>
        <taxon>Ecdysozoa</taxon>
        <taxon>Arthropoda</taxon>
        <taxon>Chelicerata</taxon>
        <taxon>Arachnida</taxon>
        <taxon>Araneae</taxon>
        <taxon>Araneomorphae</taxon>
        <taxon>Entelegynae</taxon>
        <taxon>Araneoidea</taxon>
        <taxon>Nephilidae</taxon>
        <taxon>Trichonephila</taxon>
    </lineage>
</organism>
<name>A0A8X6VGC9_TRICX</name>
<dbReference type="Proteomes" id="UP000887159">
    <property type="component" value="Unassembled WGS sequence"/>
</dbReference>
<comment type="caution">
    <text evidence="2">The sequence shown here is derived from an EMBL/GenBank/DDBJ whole genome shotgun (WGS) entry which is preliminary data.</text>
</comment>
<evidence type="ECO:0000256" key="1">
    <source>
        <dbReference type="SAM" id="MobiDB-lite"/>
    </source>
</evidence>
<reference evidence="2" key="1">
    <citation type="submission" date="2020-08" db="EMBL/GenBank/DDBJ databases">
        <title>Multicomponent nature underlies the extraordinary mechanical properties of spider dragline silk.</title>
        <authorList>
            <person name="Kono N."/>
            <person name="Nakamura H."/>
            <person name="Mori M."/>
            <person name="Yoshida Y."/>
            <person name="Ohtoshi R."/>
            <person name="Malay A.D."/>
            <person name="Moran D.A.P."/>
            <person name="Tomita M."/>
            <person name="Numata K."/>
            <person name="Arakawa K."/>
        </authorList>
    </citation>
    <scope>NUCLEOTIDE SEQUENCE</scope>
</reference>
<keyword evidence="3" id="KW-1185">Reference proteome</keyword>